<dbReference type="Pfam" id="PF13012">
    <property type="entry name" value="MitMem_reg"/>
    <property type="match status" value="1"/>
</dbReference>
<organism evidence="5 6">
    <name type="scientific">Vitrella brassicaformis (strain CCMP3155)</name>
    <dbReference type="NCBI Taxonomy" id="1169540"/>
    <lineage>
        <taxon>Eukaryota</taxon>
        <taxon>Sar</taxon>
        <taxon>Alveolata</taxon>
        <taxon>Colpodellida</taxon>
        <taxon>Vitrellaceae</taxon>
        <taxon>Vitrella</taxon>
    </lineage>
</organism>
<name>A0A0G4FNX4_VITBC</name>
<feature type="compositionally biased region" description="Basic and acidic residues" evidence="3">
    <location>
        <begin position="350"/>
        <end position="370"/>
    </location>
</feature>
<dbReference type="STRING" id="1169540.A0A0G4FNX4"/>
<dbReference type="PANTHER" id="PTHR10540">
    <property type="entry name" value="EUKARYOTIC TRANSLATION INITIATION FACTOR 3 SUBUNIT F-RELATED"/>
    <property type="match status" value="1"/>
</dbReference>
<dbReference type="Proteomes" id="UP000041254">
    <property type="component" value="Unassembled WGS sequence"/>
</dbReference>
<feature type="compositionally biased region" description="Basic and acidic residues" evidence="3">
    <location>
        <begin position="314"/>
        <end position="339"/>
    </location>
</feature>
<dbReference type="InterPro" id="IPR033858">
    <property type="entry name" value="MPN_RPN7_8"/>
</dbReference>
<dbReference type="Gene3D" id="3.40.140.10">
    <property type="entry name" value="Cytidine Deaminase, domain 2"/>
    <property type="match status" value="1"/>
</dbReference>
<dbReference type="OMA" id="HAMSIKT"/>
<dbReference type="CDD" id="cd08062">
    <property type="entry name" value="MPN_RPN7_8"/>
    <property type="match status" value="1"/>
</dbReference>
<evidence type="ECO:0000313" key="6">
    <source>
        <dbReference type="Proteomes" id="UP000041254"/>
    </source>
</evidence>
<dbReference type="FunCoup" id="A0A0G4FNX4">
    <property type="interactions" value="505"/>
</dbReference>
<dbReference type="GO" id="GO:0005838">
    <property type="term" value="C:proteasome regulatory particle"/>
    <property type="evidence" value="ECO:0007669"/>
    <property type="project" value="InterPro"/>
</dbReference>
<dbReference type="SMART" id="SM00232">
    <property type="entry name" value="JAB_MPN"/>
    <property type="match status" value="1"/>
</dbReference>
<dbReference type="PROSITE" id="PS50249">
    <property type="entry name" value="MPN"/>
    <property type="match status" value="1"/>
</dbReference>
<evidence type="ECO:0000256" key="3">
    <source>
        <dbReference type="SAM" id="MobiDB-lite"/>
    </source>
</evidence>
<sequence length="384" mass="42387">MADKKESGLASASGKGGGAGVPSKTQTSLEGLVTDKQVVVHPLVLLSVVDHYNRVATGTNKRVVGTLLGELHSDGKIHVTNSYAVPFEEDPRDPSVWFVDHNYHENMFLMFKKVNAKERVVGWYSTGPKIRPADLEIHEIYRRYISQPVYVIVDPKYKEEQLPTDAYMSFEEASADKVFRRKFVHIPSTIDAYEAEEVGVEHLLRDIKNASTSTLATRVADKLSSLKVMISKLNDISDYIQDVIDDKLPANPKLLYNFQDIFNLLPDLDNEQLVQAFSIETNDMMLSLYLGSVIRASMALHNLINNKVENKRKAEQAELEKEKKKRDAEKKEAKDKEGAEGEASGAGGGEEDKTKMETDEGGADNKEGGKGNKGAGGGGADKKG</sequence>
<feature type="compositionally biased region" description="Gly residues" evidence="3">
    <location>
        <begin position="371"/>
        <end position="384"/>
    </location>
</feature>
<keyword evidence="6" id="KW-1185">Reference proteome</keyword>
<dbReference type="AlphaFoldDB" id="A0A0G4FNX4"/>
<protein>
    <recommendedName>
        <fullName evidence="4">MPN domain-containing protein</fullName>
    </recommendedName>
</protein>
<keyword evidence="2" id="KW-0647">Proteasome</keyword>
<dbReference type="VEuPathDB" id="CryptoDB:Vbra_21528"/>
<dbReference type="InterPro" id="IPR000555">
    <property type="entry name" value="JAMM/MPN+_dom"/>
</dbReference>
<feature type="region of interest" description="Disordered" evidence="3">
    <location>
        <begin position="1"/>
        <end position="23"/>
    </location>
</feature>
<dbReference type="PhylomeDB" id="A0A0G4FNX4"/>
<proteinExistence type="inferred from homology"/>
<evidence type="ECO:0000256" key="1">
    <source>
        <dbReference type="ARBA" id="ARBA00008568"/>
    </source>
</evidence>
<feature type="domain" description="MPN" evidence="4">
    <location>
        <begin position="38"/>
        <end position="173"/>
    </location>
</feature>
<dbReference type="GO" id="GO:0043161">
    <property type="term" value="P:proteasome-mediated ubiquitin-dependent protein catabolic process"/>
    <property type="evidence" value="ECO:0007669"/>
    <property type="project" value="TreeGrafter"/>
</dbReference>
<reference evidence="5 6" key="1">
    <citation type="submission" date="2014-11" db="EMBL/GenBank/DDBJ databases">
        <authorList>
            <person name="Zhu J."/>
            <person name="Qi W."/>
            <person name="Song R."/>
        </authorList>
    </citation>
    <scope>NUCLEOTIDE SEQUENCE [LARGE SCALE GENOMIC DNA]</scope>
</reference>
<dbReference type="PANTHER" id="PTHR10540:SF7">
    <property type="entry name" value="26S PROTEASOME NON-ATPASE REGULATORY SUBUNIT 7"/>
    <property type="match status" value="1"/>
</dbReference>
<dbReference type="InterPro" id="IPR024969">
    <property type="entry name" value="EIF3F/CSN6-like_C"/>
</dbReference>
<evidence type="ECO:0000256" key="2">
    <source>
        <dbReference type="ARBA" id="ARBA00022942"/>
    </source>
</evidence>
<gene>
    <name evidence="5" type="ORF">Vbra_21528</name>
</gene>
<dbReference type="InterPro" id="IPR037518">
    <property type="entry name" value="MPN"/>
</dbReference>
<dbReference type="EMBL" id="CDMY01000470">
    <property type="protein sequence ID" value="CEM15767.1"/>
    <property type="molecule type" value="Genomic_DNA"/>
</dbReference>
<dbReference type="OrthoDB" id="10256771at2759"/>
<dbReference type="Pfam" id="PF01398">
    <property type="entry name" value="JAB"/>
    <property type="match status" value="1"/>
</dbReference>
<accession>A0A0G4FNX4</accession>
<dbReference type="InParanoid" id="A0A0G4FNX4"/>
<feature type="region of interest" description="Disordered" evidence="3">
    <location>
        <begin position="314"/>
        <end position="384"/>
    </location>
</feature>
<evidence type="ECO:0000313" key="5">
    <source>
        <dbReference type="EMBL" id="CEM15767.1"/>
    </source>
</evidence>
<evidence type="ECO:0000259" key="4">
    <source>
        <dbReference type="PROSITE" id="PS50249"/>
    </source>
</evidence>
<comment type="similarity">
    <text evidence="1">Belongs to the peptidase M67A family.</text>
</comment>
<dbReference type="GO" id="GO:0008237">
    <property type="term" value="F:metallopeptidase activity"/>
    <property type="evidence" value="ECO:0007669"/>
    <property type="project" value="InterPro"/>
</dbReference>